<gene>
    <name evidence="1" type="ORF">WMO40_23090</name>
</gene>
<sequence>MKNQCSGNFVNPTEPIIVQLLSNYLSLNELGERDGIRLFWGPHYIGKAGNNQEIDISLEYDGKVIFGISIKSQFGGGYLENADLTLSLIQENIDTIKRFEYRGSVSDVLQDMARIKNVKESSGEFDSVTILYSKFSKKKWIEKFSKGYSHSYLFLEENQQSFFQVLEEKLPGLCSLKGISDRNNGVRPTLKELEKGRAIKGSRFLLQNYVNNNQGKLNELILMSSPSLLSFIDKELTIEWKSPLKRSGYREYRNEFLDLEDQWKGKGIQLEKYWPKIGPQWDGIAVVKGKNGNFGLLLVEAKAHLKELRSKIQAKDVDSIVLIENTISEVKTSVESNAPIEVWLEQYYQLSNRLTYLYLMNNKMGIPTWLLLVNFVDDVAYIPTTTSEWILHYQDVYTRMDISSSSELFNHIISIYPNGNKNERVGKL</sequence>
<evidence type="ECO:0000313" key="1">
    <source>
        <dbReference type="EMBL" id="MEQ2529562.1"/>
    </source>
</evidence>
<reference evidence="1" key="1">
    <citation type="submission" date="2024-03" db="EMBL/GenBank/DDBJ databases">
        <title>Human intestinal bacterial collection.</title>
        <authorList>
            <person name="Pauvert C."/>
            <person name="Hitch T.C.A."/>
            <person name="Clavel T."/>
        </authorList>
    </citation>
    <scope>NUCLEOTIDE SEQUENCE</scope>
    <source>
        <strain evidence="1">CLA-AA-H227</strain>
    </source>
</reference>
<keyword evidence="2" id="KW-1185">Reference proteome</keyword>
<proteinExistence type="predicted"/>
<dbReference type="EMBL" id="JBBMEW010000041">
    <property type="protein sequence ID" value="MEQ2529562.1"/>
    <property type="molecule type" value="Genomic_DNA"/>
</dbReference>
<dbReference type="Proteomes" id="UP001439875">
    <property type="component" value="Unassembled WGS sequence"/>
</dbReference>
<organism evidence="1 2">
    <name type="scientific">Robertmurraya yapensis</name>
    <name type="common">ex Hitch et al 2024</name>
    <dbReference type="NCBI Taxonomy" id="3133160"/>
    <lineage>
        <taxon>Bacteria</taxon>
        <taxon>Bacillati</taxon>
        <taxon>Bacillota</taxon>
        <taxon>Bacilli</taxon>
        <taxon>Bacillales</taxon>
        <taxon>Bacillaceae</taxon>
        <taxon>Robertmurraya</taxon>
    </lineage>
</organism>
<name>A0ACC6SHP1_9BACI</name>
<comment type="caution">
    <text evidence="1">The sequence shown here is derived from an EMBL/GenBank/DDBJ whole genome shotgun (WGS) entry which is preliminary data.</text>
</comment>
<evidence type="ECO:0000313" key="2">
    <source>
        <dbReference type="Proteomes" id="UP001439875"/>
    </source>
</evidence>
<accession>A0ACC6SHP1</accession>
<protein>
    <submittedName>
        <fullName evidence="1">Uncharacterized protein</fullName>
    </submittedName>
</protein>